<evidence type="ECO:0000313" key="3">
    <source>
        <dbReference type="EMBL" id="PWA66834.1"/>
    </source>
</evidence>
<feature type="domain" description="SKP1 component dimerisation" evidence="2">
    <location>
        <begin position="52"/>
        <end position="93"/>
    </location>
</feature>
<comment type="caution">
    <text evidence="3">The sequence shown here is derived from an EMBL/GenBank/DDBJ whole genome shotgun (WGS) entry which is preliminary data.</text>
</comment>
<dbReference type="GO" id="GO:0006511">
    <property type="term" value="P:ubiquitin-dependent protein catabolic process"/>
    <property type="evidence" value="ECO:0007669"/>
    <property type="project" value="InterPro"/>
</dbReference>
<dbReference type="InterPro" id="IPR016897">
    <property type="entry name" value="SKP1"/>
</dbReference>
<reference evidence="3 4" key="1">
    <citation type="journal article" date="2018" name="Mol. Plant">
        <title>The genome of Artemisia annua provides insight into the evolution of Asteraceae family and artemisinin biosynthesis.</title>
        <authorList>
            <person name="Shen Q."/>
            <person name="Zhang L."/>
            <person name="Liao Z."/>
            <person name="Wang S."/>
            <person name="Yan T."/>
            <person name="Shi P."/>
            <person name="Liu M."/>
            <person name="Fu X."/>
            <person name="Pan Q."/>
            <person name="Wang Y."/>
            <person name="Lv Z."/>
            <person name="Lu X."/>
            <person name="Zhang F."/>
            <person name="Jiang W."/>
            <person name="Ma Y."/>
            <person name="Chen M."/>
            <person name="Hao X."/>
            <person name="Li L."/>
            <person name="Tang Y."/>
            <person name="Lv G."/>
            <person name="Zhou Y."/>
            <person name="Sun X."/>
            <person name="Brodelius P.E."/>
            <person name="Rose J.K.C."/>
            <person name="Tang K."/>
        </authorList>
    </citation>
    <scope>NUCLEOTIDE SEQUENCE [LARGE SCALE GENOMIC DNA]</scope>
    <source>
        <strain evidence="4">cv. Huhao1</strain>
        <tissue evidence="3">Leaf</tissue>
    </source>
</reference>
<dbReference type="STRING" id="35608.A0A2U1N059"/>
<dbReference type="InterPro" id="IPR016072">
    <property type="entry name" value="Skp1_comp_dimer"/>
</dbReference>
<dbReference type="PANTHER" id="PTHR11165">
    <property type="entry name" value="SKP1"/>
    <property type="match status" value="1"/>
</dbReference>
<dbReference type="AlphaFoldDB" id="A0A2U1N059"/>
<dbReference type="EMBL" id="PKPP01003953">
    <property type="protein sequence ID" value="PWA66834.1"/>
    <property type="molecule type" value="Genomic_DNA"/>
</dbReference>
<evidence type="ECO:0000313" key="4">
    <source>
        <dbReference type="Proteomes" id="UP000245207"/>
    </source>
</evidence>
<dbReference type="Pfam" id="PF01466">
    <property type="entry name" value="Skp1"/>
    <property type="match status" value="1"/>
</dbReference>
<organism evidence="3 4">
    <name type="scientific">Artemisia annua</name>
    <name type="common">Sweet wormwood</name>
    <dbReference type="NCBI Taxonomy" id="35608"/>
    <lineage>
        <taxon>Eukaryota</taxon>
        <taxon>Viridiplantae</taxon>
        <taxon>Streptophyta</taxon>
        <taxon>Embryophyta</taxon>
        <taxon>Tracheophyta</taxon>
        <taxon>Spermatophyta</taxon>
        <taxon>Magnoliopsida</taxon>
        <taxon>eudicotyledons</taxon>
        <taxon>Gunneridae</taxon>
        <taxon>Pentapetalae</taxon>
        <taxon>asterids</taxon>
        <taxon>campanulids</taxon>
        <taxon>Asterales</taxon>
        <taxon>Asteraceae</taxon>
        <taxon>Asteroideae</taxon>
        <taxon>Anthemideae</taxon>
        <taxon>Artemisiinae</taxon>
        <taxon>Artemisia</taxon>
    </lineage>
</organism>
<protein>
    <submittedName>
        <fullName evidence="3">SKP1-like 11</fullName>
    </submittedName>
</protein>
<accession>A0A2U1N059</accession>
<gene>
    <name evidence="3" type="ORF">CTI12_AA324600</name>
</gene>
<evidence type="ECO:0000259" key="2">
    <source>
        <dbReference type="Pfam" id="PF01466"/>
    </source>
</evidence>
<dbReference type="InterPro" id="IPR036296">
    <property type="entry name" value="SKP1-like_dim_sf"/>
</dbReference>
<sequence length="100" mass="11648">MVLDFCKKIAETRHTNDKDAHEKLKDFNYDFLKENQSILIDLLRVSCIGTASLLDLTSEAVFDIINGKTAEEIHKMFNMKQDFNAKDMEMLLELDDWGFE</sequence>
<dbReference type="SUPFAM" id="SSF81382">
    <property type="entry name" value="Skp1 dimerisation domain-like"/>
    <property type="match status" value="1"/>
</dbReference>
<dbReference type="Proteomes" id="UP000245207">
    <property type="component" value="Unassembled WGS sequence"/>
</dbReference>
<dbReference type="Gene3D" id="3.30.710.10">
    <property type="entry name" value="Potassium Channel Kv1.1, Chain A"/>
    <property type="match status" value="1"/>
</dbReference>
<name>A0A2U1N059_ARTAN</name>
<comment type="pathway">
    <text evidence="1">Protein modification; protein ubiquitination.</text>
</comment>
<evidence type="ECO:0000256" key="1">
    <source>
        <dbReference type="ARBA" id="ARBA00004906"/>
    </source>
</evidence>
<keyword evidence="4" id="KW-1185">Reference proteome</keyword>
<proteinExistence type="predicted"/>
<dbReference type="InterPro" id="IPR011333">
    <property type="entry name" value="SKP1/BTB/POZ_sf"/>
</dbReference>